<dbReference type="GO" id="GO:0042597">
    <property type="term" value="C:periplasmic space"/>
    <property type="evidence" value="ECO:0007669"/>
    <property type="project" value="UniProtKB-SubCell"/>
</dbReference>
<comment type="subcellular location">
    <subcellularLocation>
        <location evidence="1">Cell outer membrane</location>
        <topology evidence="1">Single-pass membrane protein</topology>
    </subcellularLocation>
    <subcellularLocation>
        <location evidence="2">Periplasm</location>
    </subcellularLocation>
</comment>
<keyword evidence="5" id="KW-0472">Membrane</keyword>
<dbReference type="Proteomes" id="UP000288051">
    <property type="component" value="Unassembled WGS sequence"/>
</dbReference>
<evidence type="ECO:0000256" key="4">
    <source>
        <dbReference type="ARBA" id="ARBA00023237"/>
    </source>
</evidence>
<sequence>MDRKGLTLVEVLVALGIAAILMGLILPTALGNRRLYNLDVQRTGANQNLRAGLDFLVADIRQAGERLPVDFPAIEIQTDGNNSTLIIRRNLLDTALTLCDRIDGNQDNIPVNIPVAVNNRGQLNGLPADLQGVCAFRDTDRNRVDDRIDAFQAYRCSQDGDPQCRVGNDRERVRIYIYDPVNRVGEWFVYDAEDASEVKIHKGNQERWSRRYGPGSRIYVLEERKYRKDGDLLVLQENGESQGKGVVAGVVRFVAKALANNTWYNAFPTGNLDWRSIRSIEVVLRVRVGNVERELGTQAVPRNVLSY</sequence>
<dbReference type="InterPro" id="IPR045584">
    <property type="entry name" value="Pilin-like"/>
</dbReference>
<feature type="transmembrane region" description="Helical" evidence="5">
    <location>
        <begin position="6"/>
        <end position="26"/>
    </location>
</feature>
<protein>
    <submittedName>
        <fullName evidence="6">Prepilin-type cleavage/methylation domain-containing protein</fullName>
    </submittedName>
</protein>
<organism evidence="6 7">
    <name type="scientific">Thermus scotoductus</name>
    <dbReference type="NCBI Taxonomy" id="37636"/>
    <lineage>
        <taxon>Bacteria</taxon>
        <taxon>Thermotogati</taxon>
        <taxon>Deinococcota</taxon>
        <taxon>Deinococci</taxon>
        <taxon>Thermales</taxon>
        <taxon>Thermaceae</taxon>
        <taxon>Thermus</taxon>
    </lineage>
</organism>
<proteinExistence type="predicted"/>
<dbReference type="PROSITE" id="PS00409">
    <property type="entry name" value="PROKAR_NTER_METHYL"/>
    <property type="match status" value="1"/>
</dbReference>
<keyword evidence="3" id="KW-0574">Periplasm</keyword>
<evidence type="ECO:0000256" key="2">
    <source>
        <dbReference type="ARBA" id="ARBA00004418"/>
    </source>
</evidence>
<gene>
    <name evidence="6" type="ORF">CSW37_02880</name>
</gene>
<keyword evidence="4" id="KW-0998">Cell outer membrane</keyword>
<evidence type="ECO:0000313" key="6">
    <source>
        <dbReference type="EMBL" id="RTH39108.1"/>
    </source>
</evidence>
<evidence type="ECO:0000256" key="1">
    <source>
        <dbReference type="ARBA" id="ARBA00004203"/>
    </source>
</evidence>
<dbReference type="NCBIfam" id="TIGR02532">
    <property type="entry name" value="IV_pilin_GFxxxE"/>
    <property type="match status" value="1"/>
</dbReference>
<evidence type="ECO:0000256" key="5">
    <source>
        <dbReference type="SAM" id="Phobius"/>
    </source>
</evidence>
<dbReference type="InterPro" id="IPR012902">
    <property type="entry name" value="N_methyl_site"/>
</dbReference>
<reference evidence="6 7" key="1">
    <citation type="journal article" date="2019" name="Extremophiles">
        <title>Biogeography of thermophiles and predominance of Thermus scotoductus in domestic water heaters.</title>
        <authorList>
            <person name="Wilpiszeski R.L."/>
            <person name="Zhang Z."/>
            <person name="House C.H."/>
        </authorList>
    </citation>
    <scope>NUCLEOTIDE SEQUENCE [LARGE SCALE GENOMIC DNA]</scope>
    <source>
        <strain evidence="6 7">24_S24</strain>
    </source>
</reference>
<dbReference type="AlphaFoldDB" id="A0A430SGV7"/>
<dbReference type="Pfam" id="PF07963">
    <property type="entry name" value="N_methyl"/>
    <property type="match status" value="1"/>
</dbReference>
<dbReference type="SUPFAM" id="SSF54523">
    <property type="entry name" value="Pili subunits"/>
    <property type="match status" value="1"/>
</dbReference>
<name>A0A430SGV7_THESC</name>
<evidence type="ECO:0000313" key="7">
    <source>
        <dbReference type="Proteomes" id="UP000288051"/>
    </source>
</evidence>
<dbReference type="RefSeq" id="WP_126208794.1">
    <property type="nucleotide sequence ID" value="NZ_PELZ01000063.1"/>
</dbReference>
<evidence type="ECO:0000256" key="3">
    <source>
        <dbReference type="ARBA" id="ARBA00022764"/>
    </source>
</evidence>
<dbReference type="GO" id="GO:0009279">
    <property type="term" value="C:cell outer membrane"/>
    <property type="evidence" value="ECO:0007669"/>
    <property type="project" value="UniProtKB-SubCell"/>
</dbReference>
<dbReference type="EMBL" id="PELZ01000063">
    <property type="protein sequence ID" value="RTH39108.1"/>
    <property type="molecule type" value="Genomic_DNA"/>
</dbReference>
<keyword evidence="5" id="KW-1133">Transmembrane helix</keyword>
<comment type="caution">
    <text evidence="6">The sequence shown here is derived from an EMBL/GenBank/DDBJ whole genome shotgun (WGS) entry which is preliminary data.</text>
</comment>
<keyword evidence="5" id="KW-0812">Transmembrane</keyword>
<accession>A0A430SGV7</accession>